<protein>
    <submittedName>
        <fullName evidence="1">SRPBCC family protein</fullName>
    </submittedName>
</protein>
<dbReference type="SUPFAM" id="SSF55961">
    <property type="entry name" value="Bet v1-like"/>
    <property type="match status" value="1"/>
</dbReference>
<keyword evidence="2" id="KW-1185">Reference proteome</keyword>
<evidence type="ECO:0000313" key="1">
    <source>
        <dbReference type="EMBL" id="MFC5366194.1"/>
    </source>
</evidence>
<dbReference type="Proteomes" id="UP001596201">
    <property type="component" value="Unassembled WGS sequence"/>
</dbReference>
<reference evidence="1 2" key="1">
    <citation type="journal article" date="2019" name="Int. J. Syst. Evol. Microbiol.">
        <title>The Global Catalogue of Microorganisms (GCM) 10K type strain sequencing project: providing services to taxonomists for standard genome sequencing and annotation.</title>
        <authorList>
            <consortium name="The Broad Institute Genomics Platform"/>
            <consortium name="The Broad Institute Genome Sequencing Center for Infectious Disease"/>
            <person name="Wu L."/>
            <person name="Ma J."/>
        </authorList>
    </citation>
    <scope>NUCLEOTIDE SEQUENCE [LARGE SCALE GENOMIC DNA]</scope>
    <source>
        <strain evidence="1 2">CGMCC 1.12237</strain>
    </source>
</reference>
<organism evidence="1 2">
    <name type="scientific">Salinirubrum litoreum</name>
    <dbReference type="NCBI Taxonomy" id="1126234"/>
    <lineage>
        <taxon>Archaea</taxon>
        <taxon>Methanobacteriati</taxon>
        <taxon>Methanobacteriota</taxon>
        <taxon>Stenosarchaea group</taxon>
        <taxon>Halobacteria</taxon>
        <taxon>Halobacteriales</taxon>
        <taxon>Haloferacaceae</taxon>
        <taxon>Salinirubrum</taxon>
    </lineage>
</organism>
<proteinExistence type="predicted"/>
<gene>
    <name evidence="1" type="ORF">ACFPJ5_04535</name>
</gene>
<dbReference type="AlphaFoldDB" id="A0ABD5R817"/>
<accession>A0ABD5R817</accession>
<dbReference type="RefSeq" id="WP_227228454.1">
    <property type="nucleotide sequence ID" value="NZ_JAJCVJ010000001.1"/>
</dbReference>
<dbReference type="InterPro" id="IPR023393">
    <property type="entry name" value="START-like_dom_sf"/>
</dbReference>
<dbReference type="InterPro" id="IPR019587">
    <property type="entry name" value="Polyketide_cyclase/dehydratase"/>
</dbReference>
<sequence>MDALELSTVVYCPPSEVYDFLREFTAYEQYSDYVKRVRRSGDGDVGSRYEITVQWWRLSYTVTPRVTALDPPKRIDWRVVDRVQAEGYWAVEPLPDEAVPADREHATRARLRIEFVQSSLSNGVSGLPPLVPFDRILKRVTPVAKREIDAVFRRAVADLEGEEREVEVEYHRKPDVLA</sequence>
<dbReference type="EMBL" id="JBHSKX010000001">
    <property type="protein sequence ID" value="MFC5366194.1"/>
    <property type="molecule type" value="Genomic_DNA"/>
</dbReference>
<dbReference type="CDD" id="cd07812">
    <property type="entry name" value="SRPBCC"/>
    <property type="match status" value="1"/>
</dbReference>
<dbReference type="Pfam" id="PF10604">
    <property type="entry name" value="Polyketide_cyc2"/>
    <property type="match status" value="1"/>
</dbReference>
<name>A0ABD5R817_9EURY</name>
<comment type="caution">
    <text evidence="1">The sequence shown here is derived from an EMBL/GenBank/DDBJ whole genome shotgun (WGS) entry which is preliminary data.</text>
</comment>
<evidence type="ECO:0000313" key="2">
    <source>
        <dbReference type="Proteomes" id="UP001596201"/>
    </source>
</evidence>
<dbReference type="Gene3D" id="3.30.530.20">
    <property type="match status" value="1"/>
</dbReference>